<sequence length="128" mass="14955">MRVIQGARYGEETSSMRQRRPIDLETRDEERVPVHLDPVDMDVRADRVSAVRKGTQERTSWLKLDLTGSSAITVSLLPSLTQRAIWREGTYGRRTRGCRIRRRMVAEYVTRVSVRQEIRLRRSTVPFI</sequence>
<evidence type="ECO:0000313" key="1">
    <source>
        <dbReference type="EMBL" id="PEN13550.1"/>
    </source>
</evidence>
<gene>
    <name evidence="1" type="ORF">CRI94_09570</name>
</gene>
<dbReference type="AlphaFoldDB" id="A0A2A8CY45"/>
<reference evidence="1 2" key="1">
    <citation type="submission" date="2017-10" db="EMBL/GenBank/DDBJ databases">
        <title>Draft genome of Longibacter Salinarum.</title>
        <authorList>
            <person name="Goh K.M."/>
            <person name="Shamsir M.S."/>
            <person name="Lim S.W."/>
        </authorList>
    </citation>
    <scope>NUCLEOTIDE SEQUENCE [LARGE SCALE GENOMIC DNA]</scope>
    <source>
        <strain evidence="1 2">KCTC 52045</strain>
    </source>
</reference>
<keyword evidence="2" id="KW-1185">Reference proteome</keyword>
<dbReference type="Proteomes" id="UP000220102">
    <property type="component" value="Unassembled WGS sequence"/>
</dbReference>
<evidence type="ECO:0000313" key="2">
    <source>
        <dbReference type="Proteomes" id="UP000220102"/>
    </source>
</evidence>
<name>A0A2A8CY45_9BACT</name>
<dbReference type="EMBL" id="PDEQ01000004">
    <property type="protein sequence ID" value="PEN13550.1"/>
    <property type="molecule type" value="Genomic_DNA"/>
</dbReference>
<protein>
    <submittedName>
        <fullName evidence="1">Uncharacterized protein</fullName>
    </submittedName>
</protein>
<dbReference type="RefSeq" id="WP_098075472.1">
    <property type="nucleotide sequence ID" value="NZ_PDEQ01000004.1"/>
</dbReference>
<comment type="caution">
    <text evidence="1">The sequence shown here is derived from an EMBL/GenBank/DDBJ whole genome shotgun (WGS) entry which is preliminary data.</text>
</comment>
<proteinExistence type="predicted"/>
<accession>A0A2A8CY45</accession>
<organism evidence="1 2">
    <name type="scientific">Longibacter salinarum</name>
    <dbReference type="NCBI Taxonomy" id="1850348"/>
    <lineage>
        <taxon>Bacteria</taxon>
        <taxon>Pseudomonadati</taxon>
        <taxon>Rhodothermota</taxon>
        <taxon>Rhodothermia</taxon>
        <taxon>Rhodothermales</taxon>
        <taxon>Salisaetaceae</taxon>
        <taxon>Longibacter</taxon>
    </lineage>
</organism>